<comment type="subcellular location">
    <subcellularLocation>
        <location evidence="1">Membrane</location>
        <topology evidence="1">Multi-pass membrane protein</topology>
    </subcellularLocation>
</comment>
<keyword evidence="4 5" id="KW-0472">Membrane</keyword>
<dbReference type="InterPro" id="IPR051533">
    <property type="entry name" value="WaaL-like"/>
</dbReference>
<dbReference type="PANTHER" id="PTHR37422:SF13">
    <property type="entry name" value="LIPOPOLYSACCHARIDE BIOSYNTHESIS PROTEIN PA4999-RELATED"/>
    <property type="match status" value="1"/>
</dbReference>
<feature type="transmembrane region" description="Helical" evidence="5">
    <location>
        <begin position="66"/>
        <end position="89"/>
    </location>
</feature>
<evidence type="ECO:0000256" key="2">
    <source>
        <dbReference type="ARBA" id="ARBA00022692"/>
    </source>
</evidence>
<protein>
    <submittedName>
        <fullName evidence="7">O-antigen ligase</fullName>
    </submittedName>
</protein>
<dbReference type="Pfam" id="PF04932">
    <property type="entry name" value="Wzy_C"/>
    <property type="match status" value="1"/>
</dbReference>
<feature type="transmembrane region" description="Helical" evidence="5">
    <location>
        <begin position="191"/>
        <end position="207"/>
    </location>
</feature>
<feature type="transmembrane region" description="Helical" evidence="5">
    <location>
        <begin position="237"/>
        <end position="256"/>
    </location>
</feature>
<sequence length="418" mass="43885">MSPLVIAMWLLIVMAVFLGPLDISSGAPKMTVGLDTTVAFKLMVAGLAGALGLYGVMTSDSVRQTFLTLPSLAIATILLLAGMATPIAISGTSLPTTLINFGYLLFVITALLTLKLRGVGLAILAGVSSTTMLALTFWFFVPEYGVFPELLEGGLIVKRLGGTAHPNGTGRSMMIGLILALYFYRTKTLPILPAGILIVMFTLGGYLTMSRTAMVAGAAGVIVLFLDRIFSRAGVMAVSLAVLCGIVGVTTIYMQGKEDRFVGKVLAKVSKSGNAEEITSGTGRSKIWTKAISLIANRPIIGHGFNAAPSLMIDHSQATHNAVLHATLAAGLIGGSLMLCLMLWCVYLVTSSDALMIRGVAAFVVIASLAEDAVLETFPGPVTIAFVMCCLYPVLVTKTASRPLREARPHDSVVGEIA</sequence>
<dbReference type="InterPro" id="IPR007016">
    <property type="entry name" value="O-antigen_ligase-rel_domated"/>
</dbReference>
<evidence type="ECO:0000313" key="7">
    <source>
        <dbReference type="EMBL" id="MBB3208781.1"/>
    </source>
</evidence>
<dbReference type="GO" id="GO:0016874">
    <property type="term" value="F:ligase activity"/>
    <property type="evidence" value="ECO:0007669"/>
    <property type="project" value="UniProtKB-KW"/>
</dbReference>
<keyword evidence="8" id="KW-1185">Reference proteome</keyword>
<feature type="transmembrane region" description="Helical" evidence="5">
    <location>
        <begin position="95"/>
        <end position="114"/>
    </location>
</feature>
<evidence type="ECO:0000256" key="4">
    <source>
        <dbReference type="ARBA" id="ARBA00023136"/>
    </source>
</evidence>
<feature type="domain" description="O-antigen ligase-related" evidence="6">
    <location>
        <begin position="197"/>
        <end position="338"/>
    </location>
</feature>
<feature type="transmembrane region" description="Helical" evidence="5">
    <location>
        <begin position="121"/>
        <end position="141"/>
    </location>
</feature>
<dbReference type="AlphaFoldDB" id="A0A7W5E233"/>
<dbReference type="EMBL" id="JACHXU010000018">
    <property type="protein sequence ID" value="MBB3208781.1"/>
    <property type="molecule type" value="Genomic_DNA"/>
</dbReference>
<evidence type="ECO:0000256" key="3">
    <source>
        <dbReference type="ARBA" id="ARBA00022989"/>
    </source>
</evidence>
<accession>A0A7W5E233</accession>
<evidence type="ECO:0000259" key="6">
    <source>
        <dbReference type="Pfam" id="PF04932"/>
    </source>
</evidence>
<evidence type="ECO:0000256" key="5">
    <source>
        <dbReference type="SAM" id="Phobius"/>
    </source>
</evidence>
<feature type="transmembrane region" description="Helical" evidence="5">
    <location>
        <begin position="168"/>
        <end position="184"/>
    </location>
</feature>
<feature type="transmembrane region" description="Helical" evidence="5">
    <location>
        <begin position="382"/>
        <end position="400"/>
    </location>
</feature>
<gene>
    <name evidence="7" type="ORF">FHS27_004614</name>
</gene>
<evidence type="ECO:0000256" key="1">
    <source>
        <dbReference type="ARBA" id="ARBA00004141"/>
    </source>
</evidence>
<proteinExistence type="predicted"/>
<dbReference type="PANTHER" id="PTHR37422">
    <property type="entry name" value="TEICHURONIC ACID BIOSYNTHESIS PROTEIN TUAE"/>
    <property type="match status" value="1"/>
</dbReference>
<organism evidence="7 8">
    <name type="scientific">Aporhodopirellula rubra</name>
    <dbReference type="NCBI Taxonomy" id="980271"/>
    <lineage>
        <taxon>Bacteria</taxon>
        <taxon>Pseudomonadati</taxon>
        <taxon>Planctomycetota</taxon>
        <taxon>Planctomycetia</taxon>
        <taxon>Pirellulales</taxon>
        <taxon>Pirellulaceae</taxon>
        <taxon>Aporhodopirellula</taxon>
    </lineage>
</organism>
<name>A0A7W5E233_9BACT</name>
<reference evidence="7 8" key="1">
    <citation type="submission" date="2020-08" db="EMBL/GenBank/DDBJ databases">
        <title>Genomic Encyclopedia of Type Strains, Phase III (KMG-III): the genomes of soil and plant-associated and newly described type strains.</title>
        <authorList>
            <person name="Whitman W."/>
        </authorList>
    </citation>
    <scope>NUCLEOTIDE SEQUENCE [LARGE SCALE GENOMIC DNA]</scope>
    <source>
        <strain evidence="7 8">CECT 8075</strain>
    </source>
</reference>
<feature type="transmembrane region" description="Helical" evidence="5">
    <location>
        <begin position="36"/>
        <end position="54"/>
    </location>
</feature>
<keyword evidence="2 5" id="KW-0812">Transmembrane</keyword>
<keyword evidence="3 5" id="KW-1133">Transmembrane helix</keyword>
<dbReference type="RefSeq" id="WP_246420504.1">
    <property type="nucleotide sequence ID" value="NZ_JACHXU010000018.1"/>
</dbReference>
<comment type="caution">
    <text evidence="7">The sequence shown here is derived from an EMBL/GenBank/DDBJ whole genome shotgun (WGS) entry which is preliminary data.</text>
</comment>
<dbReference type="Proteomes" id="UP000536179">
    <property type="component" value="Unassembled WGS sequence"/>
</dbReference>
<dbReference type="GO" id="GO:0016020">
    <property type="term" value="C:membrane"/>
    <property type="evidence" value="ECO:0007669"/>
    <property type="project" value="UniProtKB-SubCell"/>
</dbReference>
<evidence type="ECO:0000313" key="8">
    <source>
        <dbReference type="Proteomes" id="UP000536179"/>
    </source>
</evidence>
<keyword evidence="7" id="KW-0436">Ligase</keyword>
<feature type="transmembrane region" description="Helical" evidence="5">
    <location>
        <begin position="322"/>
        <end position="347"/>
    </location>
</feature>